<dbReference type="GO" id="GO:0005669">
    <property type="term" value="C:transcription factor TFIID complex"/>
    <property type="evidence" value="ECO:0007669"/>
    <property type="project" value="InterPro"/>
</dbReference>
<evidence type="ECO:0000259" key="7">
    <source>
        <dbReference type="PROSITE" id="PS51879"/>
    </source>
</evidence>
<comment type="similarity">
    <text evidence="2">Belongs to the TAF4 family.</text>
</comment>
<comment type="subcellular location">
    <subcellularLocation>
        <location evidence="1">Nucleus</location>
    </subcellularLocation>
</comment>
<dbReference type="Proteomes" id="UP000636800">
    <property type="component" value="Chromosome 5"/>
</dbReference>
<feature type="domain" description="RST" evidence="7">
    <location>
        <begin position="113"/>
        <end position="184"/>
    </location>
</feature>
<evidence type="ECO:0000256" key="1">
    <source>
        <dbReference type="ARBA" id="ARBA00004123"/>
    </source>
</evidence>
<dbReference type="PROSITE" id="PS51879">
    <property type="entry name" value="RST"/>
    <property type="match status" value="1"/>
</dbReference>
<evidence type="ECO:0000313" key="8">
    <source>
        <dbReference type="EMBL" id="KAG0481637.1"/>
    </source>
</evidence>
<gene>
    <name evidence="8" type="ORF">HPP92_012495</name>
</gene>
<organism evidence="8 9">
    <name type="scientific">Vanilla planifolia</name>
    <name type="common">Vanilla</name>
    <dbReference type="NCBI Taxonomy" id="51239"/>
    <lineage>
        <taxon>Eukaryota</taxon>
        <taxon>Viridiplantae</taxon>
        <taxon>Streptophyta</taxon>
        <taxon>Embryophyta</taxon>
        <taxon>Tracheophyta</taxon>
        <taxon>Spermatophyta</taxon>
        <taxon>Magnoliopsida</taxon>
        <taxon>Liliopsida</taxon>
        <taxon>Asparagales</taxon>
        <taxon>Orchidaceae</taxon>
        <taxon>Vanilloideae</taxon>
        <taxon>Vanilleae</taxon>
        <taxon>Vanilla</taxon>
    </lineage>
</organism>
<dbReference type="GO" id="GO:0003677">
    <property type="term" value="F:DNA binding"/>
    <property type="evidence" value="ECO:0007669"/>
    <property type="project" value="TreeGrafter"/>
</dbReference>
<name>A0A835R7V9_VANPL</name>
<dbReference type="OrthoDB" id="1585644at2759"/>
<dbReference type="InterPro" id="IPR007900">
    <property type="entry name" value="TAF4_C"/>
</dbReference>
<dbReference type="AlphaFoldDB" id="A0A835R7V9"/>
<dbReference type="EMBL" id="JADCNL010000005">
    <property type="protein sequence ID" value="KAG0481637.1"/>
    <property type="molecule type" value="Genomic_DNA"/>
</dbReference>
<protein>
    <recommendedName>
        <fullName evidence="7">RST domain-containing protein</fullName>
    </recommendedName>
</protein>
<dbReference type="InterPro" id="IPR045144">
    <property type="entry name" value="TAF4"/>
</dbReference>
<sequence length="516" mass="58306">MDPSIIKLFEEDEDETMHPVVVVDAFTEVLNGDIQGEDSSKLQDSACDVVKQSLQSTEQHLPHLARVQKSFSEQNFTDSLAQQIPDNSEEQGHKVQQLISPVNNNLSNDHKKRTIHTSSLQLDILVPEMPHLLDKDQSTQLHALYSKLLNNEISNEHFVRVCKVSFGDRVIREAVVNQVKMQSQTQMGVWNLTALKKPSIGKKRILESSDNSPLQSRKKQKTSVVSLDQSIEQLNDVTAVSGVNLKEEEEQLLSTPKEETQASNAVRRVALKEERLILQKGSLQRKLEQITMASELLCILALIQACSLVRRGTLKELHNQFDKRIDVEMKRHKLLVTSDVQHQILAMNQKAKEEWEKKLAENPEKFRKLNDTSGNSRIDAEKDKDDEHSKVQKSHREEVDKMRATAANVAARAAIGIDDMLSKWQLVAKQARQKREGKLYDSLGYKQDKSSKGKLIVGFEEAGGMRRSTALTAHPKFDRTISMKDVLATLEREPQMSRSTLVHRLHGRTFGNVGAG</sequence>
<evidence type="ECO:0000256" key="2">
    <source>
        <dbReference type="ARBA" id="ARBA00006178"/>
    </source>
</evidence>
<evidence type="ECO:0000313" key="9">
    <source>
        <dbReference type="Proteomes" id="UP000636800"/>
    </source>
</evidence>
<dbReference type="Pfam" id="PF05236">
    <property type="entry name" value="TAF4"/>
    <property type="match status" value="1"/>
</dbReference>
<evidence type="ECO:0000256" key="4">
    <source>
        <dbReference type="ARBA" id="ARBA00023163"/>
    </source>
</evidence>
<keyword evidence="5" id="KW-0539">Nucleus</keyword>
<keyword evidence="9" id="KW-1185">Reference proteome</keyword>
<proteinExistence type="inferred from homology"/>
<reference evidence="8 9" key="1">
    <citation type="journal article" date="2020" name="Nat. Food">
        <title>A phased Vanilla planifolia genome enables genetic improvement of flavour and production.</title>
        <authorList>
            <person name="Hasing T."/>
            <person name="Tang H."/>
            <person name="Brym M."/>
            <person name="Khazi F."/>
            <person name="Huang T."/>
            <person name="Chambers A.H."/>
        </authorList>
    </citation>
    <scope>NUCLEOTIDE SEQUENCE [LARGE SCALE GENOMIC DNA]</scope>
    <source>
        <tissue evidence="8">Leaf</tissue>
    </source>
</reference>
<evidence type="ECO:0000256" key="5">
    <source>
        <dbReference type="ARBA" id="ARBA00023242"/>
    </source>
</evidence>
<keyword evidence="3" id="KW-0805">Transcription regulation</keyword>
<keyword evidence="4" id="KW-0804">Transcription</keyword>
<dbReference type="InterPro" id="IPR022003">
    <property type="entry name" value="RST"/>
</dbReference>
<evidence type="ECO:0000256" key="3">
    <source>
        <dbReference type="ARBA" id="ARBA00023015"/>
    </source>
</evidence>
<evidence type="ECO:0000256" key="6">
    <source>
        <dbReference type="SAM" id="MobiDB-lite"/>
    </source>
</evidence>
<dbReference type="GO" id="GO:0006367">
    <property type="term" value="P:transcription initiation at RNA polymerase II promoter"/>
    <property type="evidence" value="ECO:0007669"/>
    <property type="project" value="TreeGrafter"/>
</dbReference>
<dbReference type="PANTHER" id="PTHR15138:SF14">
    <property type="entry name" value="TRANSCRIPTION INITIATION FACTOR TFIID SUBUNIT 4"/>
    <property type="match status" value="1"/>
</dbReference>
<dbReference type="PANTHER" id="PTHR15138">
    <property type="entry name" value="TRANSCRIPTION INITIATION FACTOR TFIID SUBUNIT 4"/>
    <property type="match status" value="1"/>
</dbReference>
<feature type="region of interest" description="Disordered" evidence="6">
    <location>
        <begin position="365"/>
        <end position="400"/>
    </location>
</feature>
<dbReference type="GO" id="GO:0016251">
    <property type="term" value="F:RNA polymerase II general transcription initiation factor activity"/>
    <property type="evidence" value="ECO:0007669"/>
    <property type="project" value="TreeGrafter"/>
</dbReference>
<comment type="caution">
    <text evidence="8">The sequence shown here is derived from an EMBL/GenBank/DDBJ whole genome shotgun (WGS) entry which is preliminary data.</text>
</comment>
<feature type="compositionally biased region" description="Basic and acidic residues" evidence="6">
    <location>
        <begin position="378"/>
        <end position="400"/>
    </location>
</feature>
<accession>A0A835R7V9</accession>